<keyword evidence="7 9" id="KW-0010">Activator</keyword>
<dbReference type="InterPro" id="IPR011006">
    <property type="entry name" value="CheY-like_superfamily"/>
</dbReference>
<evidence type="ECO:0000256" key="6">
    <source>
        <dbReference type="ARBA" id="ARBA00023125"/>
    </source>
</evidence>
<dbReference type="NCBIfam" id="NF007750">
    <property type="entry name" value="PRK10430.1"/>
    <property type="match status" value="1"/>
</dbReference>
<dbReference type="Gene3D" id="3.40.50.2300">
    <property type="match status" value="1"/>
</dbReference>
<dbReference type="InterPro" id="IPR024187">
    <property type="entry name" value="Sig_transdc_resp-reg_cit/mal"/>
</dbReference>
<evidence type="ECO:0000256" key="3">
    <source>
        <dbReference type="ARBA" id="ARBA00022553"/>
    </source>
</evidence>
<keyword evidence="4 9" id="KW-0902">Two-component regulatory system</keyword>
<gene>
    <name evidence="12" type="ORF">AWC35_00775</name>
</gene>
<keyword evidence="2 9" id="KW-0963">Cytoplasm</keyword>
<dbReference type="GO" id="GO:0003700">
    <property type="term" value="F:DNA-binding transcription factor activity"/>
    <property type="evidence" value="ECO:0007669"/>
    <property type="project" value="InterPro"/>
</dbReference>
<dbReference type="CDD" id="cd19925">
    <property type="entry name" value="REC_citrate_TCS"/>
    <property type="match status" value="1"/>
</dbReference>
<dbReference type="InterPro" id="IPR051271">
    <property type="entry name" value="2C-system_Tx_regulators"/>
</dbReference>
<dbReference type="SUPFAM" id="SSF52172">
    <property type="entry name" value="CheY-like"/>
    <property type="match status" value="1"/>
</dbReference>
<dbReference type="SMART" id="SM00448">
    <property type="entry name" value="REC"/>
    <property type="match status" value="1"/>
</dbReference>
<reference evidence="12 13" key="1">
    <citation type="submission" date="2016-01" db="EMBL/GenBank/DDBJ databases">
        <authorList>
            <person name="Oliw E.H."/>
        </authorList>
    </citation>
    <scope>NUCLEOTIDE SEQUENCE [LARGE SCALE GENOMIC DNA]</scope>
    <source>
        <strain evidence="12 13">FRB97</strain>
    </source>
</reference>
<keyword evidence="8 9" id="KW-0804">Transcription</keyword>
<dbReference type="PANTHER" id="PTHR45526">
    <property type="entry name" value="TRANSCRIPTIONAL REGULATORY PROTEIN DPIA"/>
    <property type="match status" value="1"/>
</dbReference>
<dbReference type="InterPro" id="IPR048714">
    <property type="entry name" value="DpiA-like_HTH"/>
</dbReference>
<dbReference type="Proteomes" id="UP000217182">
    <property type="component" value="Chromosome"/>
</dbReference>
<feature type="modified residue" description="4-aspartylphosphate" evidence="10">
    <location>
        <position position="56"/>
    </location>
</feature>
<feature type="domain" description="Response regulatory" evidence="11">
    <location>
        <begin position="3"/>
        <end position="121"/>
    </location>
</feature>
<dbReference type="AlphaFoldDB" id="A0A250AVQ5"/>
<keyword evidence="3 10" id="KW-0597">Phosphoprotein</keyword>
<dbReference type="Pfam" id="PF00072">
    <property type="entry name" value="Response_reg"/>
    <property type="match status" value="1"/>
</dbReference>
<dbReference type="EMBL" id="CP014136">
    <property type="protein sequence ID" value="ATA17999.1"/>
    <property type="molecule type" value="Genomic_DNA"/>
</dbReference>
<evidence type="ECO:0000256" key="4">
    <source>
        <dbReference type="ARBA" id="ARBA00023012"/>
    </source>
</evidence>
<evidence type="ECO:0000256" key="10">
    <source>
        <dbReference type="PROSITE-ProRule" id="PRU00169"/>
    </source>
</evidence>
<evidence type="ECO:0000259" key="11">
    <source>
        <dbReference type="PROSITE" id="PS50110"/>
    </source>
</evidence>
<dbReference type="PROSITE" id="PS50110">
    <property type="entry name" value="RESPONSE_REGULATORY"/>
    <property type="match status" value="1"/>
</dbReference>
<evidence type="ECO:0000256" key="8">
    <source>
        <dbReference type="ARBA" id="ARBA00023163"/>
    </source>
</evidence>
<evidence type="ECO:0000256" key="2">
    <source>
        <dbReference type="ARBA" id="ARBA00022490"/>
    </source>
</evidence>
<proteinExistence type="predicted"/>
<protein>
    <recommendedName>
        <fullName evidence="9">Transcriptional regulatory protein</fullName>
    </recommendedName>
</protein>
<dbReference type="OrthoDB" id="9796655at2"/>
<dbReference type="GO" id="GO:0000156">
    <property type="term" value="F:phosphorelay response regulator activity"/>
    <property type="evidence" value="ECO:0007669"/>
    <property type="project" value="TreeGrafter"/>
</dbReference>
<evidence type="ECO:0000256" key="9">
    <source>
        <dbReference type="PIRNR" id="PIRNR006171"/>
    </source>
</evidence>
<organism evidence="12 13">
    <name type="scientific">Gibbsiella quercinecans</name>
    <dbReference type="NCBI Taxonomy" id="929813"/>
    <lineage>
        <taxon>Bacteria</taxon>
        <taxon>Pseudomonadati</taxon>
        <taxon>Pseudomonadota</taxon>
        <taxon>Gammaproteobacteria</taxon>
        <taxon>Enterobacterales</taxon>
        <taxon>Yersiniaceae</taxon>
        <taxon>Gibbsiella</taxon>
    </lineage>
</organism>
<comment type="subcellular location">
    <subcellularLocation>
        <location evidence="1 9">Cytoplasm</location>
    </subcellularLocation>
</comment>
<dbReference type="InterPro" id="IPR001789">
    <property type="entry name" value="Sig_transdc_resp-reg_receiver"/>
</dbReference>
<keyword evidence="6 9" id="KW-0238">DNA-binding</keyword>
<name>A0A250AVQ5_9GAMM</name>
<evidence type="ECO:0000256" key="7">
    <source>
        <dbReference type="ARBA" id="ARBA00023159"/>
    </source>
</evidence>
<sequence>MINVLIVEDDPKISQLNTAYLGQISGFHCHAAVATLAQALMLLSDYTTRIDLVLLDIHVHQENGLELLPILRKREERTEVIIISAARDANTVRRALHYGVVDYLIKPVPFSRFKAALERYRQQLQLLARHECCGQDEVDSLLRRLPGGNNKTSKLPKGLTSITLGTVCEWIGCQNGMEFTTDTLAQAIGVSRISCRKYLIYLTEINILSTRVLNGSTGRPHHLYQLKAEGLPQLQAYYR</sequence>
<accession>A0A250AVQ5</accession>
<evidence type="ECO:0000256" key="1">
    <source>
        <dbReference type="ARBA" id="ARBA00004496"/>
    </source>
</evidence>
<dbReference type="PANTHER" id="PTHR45526:SF1">
    <property type="entry name" value="TRANSCRIPTIONAL REGULATORY PROTEIN DCUR-RELATED"/>
    <property type="match status" value="1"/>
</dbReference>
<evidence type="ECO:0000256" key="5">
    <source>
        <dbReference type="ARBA" id="ARBA00023015"/>
    </source>
</evidence>
<evidence type="ECO:0000313" key="13">
    <source>
        <dbReference type="Proteomes" id="UP000217182"/>
    </source>
</evidence>
<dbReference type="GO" id="GO:0003677">
    <property type="term" value="F:DNA binding"/>
    <property type="evidence" value="ECO:0007669"/>
    <property type="project" value="UniProtKB-KW"/>
</dbReference>
<dbReference type="GO" id="GO:0005737">
    <property type="term" value="C:cytoplasm"/>
    <property type="evidence" value="ECO:0007669"/>
    <property type="project" value="UniProtKB-SubCell"/>
</dbReference>
<dbReference type="RefSeq" id="WP_095844595.1">
    <property type="nucleotide sequence ID" value="NZ_CP014136.1"/>
</dbReference>
<dbReference type="Pfam" id="PF20714">
    <property type="entry name" value="HTH_64"/>
    <property type="match status" value="1"/>
</dbReference>
<dbReference type="PIRSF" id="PIRSF006171">
    <property type="entry name" value="RR_citrat_malat"/>
    <property type="match status" value="1"/>
</dbReference>
<evidence type="ECO:0000313" key="12">
    <source>
        <dbReference type="EMBL" id="ATA17999.1"/>
    </source>
</evidence>
<dbReference type="KEGG" id="gqu:AWC35_00775"/>
<keyword evidence="13" id="KW-1185">Reference proteome</keyword>
<keyword evidence="5 9" id="KW-0805">Transcription regulation</keyword>